<evidence type="ECO:0000256" key="3">
    <source>
        <dbReference type="ARBA" id="ARBA00022692"/>
    </source>
</evidence>
<evidence type="ECO:0000256" key="2">
    <source>
        <dbReference type="ARBA" id="ARBA00006484"/>
    </source>
</evidence>
<dbReference type="STRING" id="407821.A0A087UE79"/>
<dbReference type="AlphaFoldDB" id="A0A087UE79"/>
<dbReference type="CDD" id="cd05339">
    <property type="entry name" value="17beta-HSDXI-like_SDR_c"/>
    <property type="match status" value="1"/>
</dbReference>
<accession>A0A087UE79</accession>
<comment type="function">
    <text evidence="9">Catalyzes the reduction of all-trans-retinal to all-trans-retinol in the presence of NADPH.</text>
</comment>
<organism evidence="14 15">
    <name type="scientific">Stegodyphus mimosarum</name>
    <name type="common">African social velvet spider</name>
    <dbReference type="NCBI Taxonomy" id="407821"/>
    <lineage>
        <taxon>Eukaryota</taxon>
        <taxon>Metazoa</taxon>
        <taxon>Ecdysozoa</taxon>
        <taxon>Arthropoda</taxon>
        <taxon>Chelicerata</taxon>
        <taxon>Arachnida</taxon>
        <taxon>Araneae</taxon>
        <taxon>Araneomorphae</taxon>
        <taxon>Entelegynae</taxon>
        <taxon>Eresoidea</taxon>
        <taxon>Eresidae</taxon>
        <taxon>Stegodyphus</taxon>
    </lineage>
</organism>
<dbReference type="PRINTS" id="PR00080">
    <property type="entry name" value="SDRFAMILY"/>
</dbReference>
<sequence length="329" mass="36208">MGLKMGYSAQMFVNILINAFFCLPVVIYLYVRAIVRKIFFSRFKKSIDLTNKTVIRTVLFVKSVTGAGSGVGRSLAIEFSKFSTCLVLVDINKSPLLDTEKLLNRTSRVFVYQCDVSKREEVYKMARAVKDEVGKVAILINNAGVVIGKRFLDLPDEGVEKTFAVNILSHFWMCKAFLPAMVMDNQGHIVSVASFVGFVGLAKLTDYVASKFAAVGFAETLSLELFKEGLNGVKITTICPTLISSGLFSGTKEPLNVSVTPEYVAKTIVSAVQKGKEGVICVPGALKLIIILKALIPDFIFKWLAKECGLLYIMDTFQGRMNMTAKTSQ</sequence>
<evidence type="ECO:0000256" key="6">
    <source>
        <dbReference type="ARBA" id="ARBA00023002"/>
    </source>
</evidence>
<evidence type="ECO:0000313" key="15">
    <source>
        <dbReference type="Proteomes" id="UP000054359"/>
    </source>
</evidence>
<reference evidence="14 15" key="1">
    <citation type="submission" date="2013-11" db="EMBL/GenBank/DDBJ databases">
        <title>Genome sequencing of Stegodyphus mimosarum.</title>
        <authorList>
            <person name="Bechsgaard J."/>
        </authorList>
    </citation>
    <scope>NUCLEOTIDE SEQUENCE [LARGE SCALE GENOMIC DNA]</scope>
</reference>
<keyword evidence="15" id="KW-1185">Reference proteome</keyword>
<keyword evidence="6" id="KW-0560">Oxidoreductase</keyword>
<dbReference type="PANTHER" id="PTHR24322">
    <property type="entry name" value="PKSB"/>
    <property type="match status" value="1"/>
</dbReference>
<dbReference type="GO" id="GO:0005811">
    <property type="term" value="C:lipid droplet"/>
    <property type="evidence" value="ECO:0007669"/>
    <property type="project" value="TreeGrafter"/>
</dbReference>
<comment type="similarity">
    <text evidence="2 12">Belongs to the short-chain dehydrogenases/reductases (SDR) family.</text>
</comment>
<keyword evidence="7" id="KW-0443">Lipid metabolism</keyword>
<name>A0A087UE79_STEMI</name>
<dbReference type="PROSITE" id="PS00061">
    <property type="entry name" value="ADH_SHORT"/>
    <property type="match status" value="1"/>
</dbReference>
<dbReference type="FunFam" id="3.40.50.720:FF:000131">
    <property type="entry name" value="Short-chain dehydrogenase/reductase 3"/>
    <property type="match status" value="1"/>
</dbReference>
<dbReference type="GO" id="GO:0016020">
    <property type="term" value="C:membrane"/>
    <property type="evidence" value="ECO:0007669"/>
    <property type="project" value="UniProtKB-SubCell"/>
</dbReference>
<dbReference type="EMBL" id="KK119418">
    <property type="protein sequence ID" value="KFM75668.1"/>
    <property type="molecule type" value="Genomic_DNA"/>
</dbReference>
<dbReference type="OMA" id="ESLAFEM"/>
<dbReference type="SUPFAM" id="SSF51735">
    <property type="entry name" value="NAD(P)-binding Rossmann-fold domains"/>
    <property type="match status" value="1"/>
</dbReference>
<dbReference type="PANTHER" id="PTHR24322:SF748">
    <property type="entry name" value="FI23927P1-RELATED"/>
    <property type="match status" value="1"/>
</dbReference>
<evidence type="ECO:0000256" key="10">
    <source>
        <dbReference type="ARBA" id="ARBA00068717"/>
    </source>
</evidence>
<dbReference type="InterPro" id="IPR036291">
    <property type="entry name" value="NAD(P)-bd_dom_sf"/>
</dbReference>
<gene>
    <name evidence="14" type="ORF">X975_22636</name>
</gene>
<evidence type="ECO:0000256" key="4">
    <source>
        <dbReference type="ARBA" id="ARBA00022857"/>
    </source>
</evidence>
<evidence type="ECO:0000256" key="8">
    <source>
        <dbReference type="ARBA" id="ARBA00023136"/>
    </source>
</evidence>
<evidence type="ECO:0000256" key="11">
    <source>
        <dbReference type="ARBA" id="ARBA00082544"/>
    </source>
</evidence>
<comment type="subcellular location">
    <subcellularLocation>
        <location evidence="1">Membrane</location>
        <topology evidence="1">Multi-pass membrane protein</topology>
    </subcellularLocation>
</comment>
<keyword evidence="5 13" id="KW-1133">Transmembrane helix</keyword>
<evidence type="ECO:0000256" key="1">
    <source>
        <dbReference type="ARBA" id="ARBA00004141"/>
    </source>
</evidence>
<dbReference type="OrthoDB" id="6420378at2759"/>
<evidence type="ECO:0000256" key="13">
    <source>
        <dbReference type="SAM" id="Phobius"/>
    </source>
</evidence>
<feature type="transmembrane region" description="Helical" evidence="13">
    <location>
        <begin position="12"/>
        <end position="35"/>
    </location>
</feature>
<dbReference type="PRINTS" id="PR00081">
    <property type="entry name" value="GDHRDH"/>
</dbReference>
<dbReference type="Pfam" id="PF00106">
    <property type="entry name" value="adh_short"/>
    <property type="match status" value="1"/>
</dbReference>
<dbReference type="InterPro" id="IPR020904">
    <property type="entry name" value="Sc_DH/Rdtase_CS"/>
</dbReference>
<evidence type="ECO:0000256" key="7">
    <source>
        <dbReference type="ARBA" id="ARBA00023098"/>
    </source>
</evidence>
<keyword evidence="3 13" id="KW-0812">Transmembrane</keyword>
<evidence type="ECO:0000256" key="9">
    <source>
        <dbReference type="ARBA" id="ARBA00059620"/>
    </source>
</evidence>
<evidence type="ECO:0000256" key="12">
    <source>
        <dbReference type="RuleBase" id="RU000363"/>
    </source>
</evidence>
<feature type="non-terminal residue" evidence="14">
    <location>
        <position position="329"/>
    </location>
</feature>
<keyword evidence="8 13" id="KW-0472">Membrane</keyword>
<dbReference type="GO" id="GO:0052650">
    <property type="term" value="F:all-trans-retinol dehydrogenase (NADP+) activity"/>
    <property type="evidence" value="ECO:0007669"/>
    <property type="project" value="UniProtKB-ARBA"/>
</dbReference>
<dbReference type="InterPro" id="IPR002347">
    <property type="entry name" value="SDR_fam"/>
</dbReference>
<evidence type="ECO:0000256" key="5">
    <source>
        <dbReference type="ARBA" id="ARBA00022989"/>
    </source>
</evidence>
<dbReference type="Gene3D" id="3.40.50.720">
    <property type="entry name" value="NAD(P)-binding Rossmann-like Domain"/>
    <property type="match status" value="1"/>
</dbReference>
<dbReference type="Proteomes" id="UP000054359">
    <property type="component" value="Unassembled WGS sequence"/>
</dbReference>
<proteinExistence type="inferred from homology"/>
<evidence type="ECO:0000313" key="14">
    <source>
        <dbReference type="EMBL" id="KFM75668.1"/>
    </source>
</evidence>
<protein>
    <recommendedName>
        <fullName evidence="10">Short-chain dehydrogenase/reductase 3</fullName>
    </recommendedName>
    <alternativeName>
        <fullName evidence="11">Retinal short-chain dehydrogenase/reductase 1</fullName>
    </alternativeName>
</protein>
<keyword evidence="4" id="KW-0521">NADP</keyword>